<organism evidence="1 2">
    <name type="scientific">Portunus trituberculatus</name>
    <name type="common">Swimming crab</name>
    <name type="synonym">Neptunus trituberculatus</name>
    <dbReference type="NCBI Taxonomy" id="210409"/>
    <lineage>
        <taxon>Eukaryota</taxon>
        <taxon>Metazoa</taxon>
        <taxon>Ecdysozoa</taxon>
        <taxon>Arthropoda</taxon>
        <taxon>Crustacea</taxon>
        <taxon>Multicrustacea</taxon>
        <taxon>Malacostraca</taxon>
        <taxon>Eumalacostraca</taxon>
        <taxon>Eucarida</taxon>
        <taxon>Decapoda</taxon>
        <taxon>Pleocyemata</taxon>
        <taxon>Brachyura</taxon>
        <taxon>Eubrachyura</taxon>
        <taxon>Portunoidea</taxon>
        <taxon>Portunidae</taxon>
        <taxon>Portuninae</taxon>
        <taxon>Portunus</taxon>
    </lineage>
</organism>
<accession>A0A5B7GPI8</accession>
<dbReference type="AlphaFoldDB" id="A0A5B7GPI8"/>
<comment type="caution">
    <text evidence="1">The sequence shown here is derived from an EMBL/GenBank/DDBJ whole genome shotgun (WGS) entry which is preliminary data.</text>
</comment>
<sequence length="75" mass="7892">MCLSGPISARQCFRLASSSPHPAPDTFAPAHRALDSPSNTTRAATPCLIVPASLNSCLHKTLSLSDRSPLSPRHA</sequence>
<proteinExistence type="predicted"/>
<keyword evidence="2" id="KW-1185">Reference proteome</keyword>
<evidence type="ECO:0000313" key="1">
    <source>
        <dbReference type="EMBL" id="MPC62051.1"/>
    </source>
</evidence>
<gene>
    <name evidence="1" type="ORF">E2C01_056131</name>
</gene>
<reference evidence="1 2" key="1">
    <citation type="submission" date="2019-05" db="EMBL/GenBank/DDBJ databases">
        <title>Another draft genome of Portunus trituberculatus and its Hox gene families provides insights of decapod evolution.</title>
        <authorList>
            <person name="Jeong J.-H."/>
            <person name="Song I."/>
            <person name="Kim S."/>
            <person name="Choi T."/>
            <person name="Kim D."/>
            <person name="Ryu S."/>
            <person name="Kim W."/>
        </authorList>
    </citation>
    <scope>NUCLEOTIDE SEQUENCE [LARGE SCALE GENOMIC DNA]</scope>
    <source>
        <tissue evidence="1">Muscle</tissue>
    </source>
</reference>
<dbReference type="EMBL" id="VSRR010019249">
    <property type="protein sequence ID" value="MPC62051.1"/>
    <property type="molecule type" value="Genomic_DNA"/>
</dbReference>
<protein>
    <submittedName>
        <fullName evidence="1">Uncharacterized protein</fullName>
    </submittedName>
</protein>
<dbReference type="Proteomes" id="UP000324222">
    <property type="component" value="Unassembled WGS sequence"/>
</dbReference>
<name>A0A5B7GPI8_PORTR</name>
<evidence type="ECO:0000313" key="2">
    <source>
        <dbReference type="Proteomes" id="UP000324222"/>
    </source>
</evidence>